<dbReference type="GeneID" id="37879561"/>
<feature type="compositionally biased region" description="Basic and acidic residues" evidence="6">
    <location>
        <begin position="187"/>
        <end position="197"/>
    </location>
</feature>
<keyword evidence="3 7" id="KW-0489">Methyltransferase</keyword>
<keyword evidence="2" id="KW-0169">Cobalamin biosynthesis</keyword>
<comment type="pathway">
    <text evidence="1">Cofactor biosynthesis; adenosylcobalamin biosynthesis.</text>
</comment>
<evidence type="ECO:0000256" key="2">
    <source>
        <dbReference type="ARBA" id="ARBA00022573"/>
    </source>
</evidence>
<evidence type="ECO:0000256" key="1">
    <source>
        <dbReference type="ARBA" id="ARBA00004953"/>
    </source>
</evidence>
<evidence type="ECO:0000256" key="6">
    <source>
        <dbReference type="SAM" id="MobiDB-lite"/>
    </source>
</evidence>
<dbReference type="AlphaFoldDB" id="A0A343TNY1"/>
<dbReference type="RefSeq" id="WP_119821440.1">
    <property type="nucleotide sequence ID" value="NZ_CP025066.1"/>
</dbReference>
<evidence type="ECO:0000256" key="4">
    <source>
        <dbReference type="ARBA" id="ARBA00022679"/>
    </source>
</evidence>
<protein>
    <submittedName>
        <fullName evidence="7">Cobalt-precorrin-6B (C15)-methyltransferase</fullName>
        <ecNumber evidence="7">2.1.1.196</ecNumber>
    </submittedName>
</protein>
<organism evidence="7 8">
    <name type="scientific">Halalkaliarchaeum desulfuricum</name>
    <dbReference type="NCBI Taxonomy" id="2055893"/>
    <lineage>
        <taxon>Archaea</taxon>
        <taxon>Methanobacteriati</taxon>
        <taxon>Methanobacteriota</taxon>
        <taxon>Stenosarchaea group</taxon>
        <taxon>Halobacteria</taxon>
        <taxon>Halobacteriales</taxon>
        <taxon>Haloferacaceae</taxon>
        <taxon>Halalkaliarchaeum</taxon>
    </lineage>
</organism>
<sequence length="197" mass="20714">MAELSLPYDADAGPTKPEVRAVALSKLAVVPADHVAEVGACTGAVTVELARRAAKVTALERDADRIEAARGNLAANEYDADVTLREAEAPAGLPEDADALFLGGSRNVETVLDHAVETGVERIVMNVCRIETAARAIEAFRSRDLLAETIQLQVNRGYDLADETGLSAENPVFVIVGRAGGPNDDVTDSKSEGSTET</sequence>
<dbReference type="GO" id="GO:0009236">
    <property type="term" value="P:cobalamin biosynthetic process"/>
    <property type="evidence" value="ECO:0007669"/>
    <property type="project" value="UniProtKB-KW"/>
</dbReference>
<evidence type="ECO:0000256" key="3">
    <source>
        <dbReference type="ARBA" id="ARBA00022603"/>
    </source>
</evidence>
<dbReference type="PANTHER" id="PTHR43182:SF1">
    <property type="entry name" value="COBALT-PRECORRIN-7 C(5)-METHYLTRANSFERASE"/>
    <property type="match status" value="1"/>
</dbReference>
<feature type="region of interest" description="Disordered" evidence="6">
    <location>
        <begin position="178"/>
        <end position="197"/>
    </location>
</feature>
<dbReference type="EC" id="2.1.1.196" evidence="7"/>
<dbReference type="InterPro" id="IPR029063">
    <property type="entry name" value="SAM-dependent_MTases_sf"/>
</dbReference>
<keyword evidence="5" id="KW-0949">S-adenosyl-L-methionine</keyword>
<dbReference type="GO" id="GO:0032259">
    <property type="term" value="P:methylation"/>
    <property type="evidence" value="ECO:0007669"/>
    <property type="project" value="UniProtKB-KW"/>
</dbReference>
<keyword evidence="8" id="KW-1185">Reference proteome</keyword>
<gene>
    <name evidence="7" type="primary">cbiT</name>
    <name evidence="7" type="ORF">AArcSl_3197</name>
</gene>
<dbReference type="NCBIfam" id="TIGR02469">
    <property type="entry name" value="CbiT"/>
    <property type="match status" value="1"/>
</dbReference>
<dbReference type="InterPro" id="IPR050714">
    <property type="entry name" value="Cobalamin_biosynth_MTase"/>
</dbReference>
<keyword evidence="4 7" id="KW-0808">Transferase</keyword>
<dbReference type="Gene3D" id="3.40.50.150">
    <property type="entry name" value="Vaccinia Virus protein VP39"/>
    <property type="match status" value="1"/>
</dbReference>
<dbReference type="OrthoDB" id="6027at2157"/>
<name>A0A343TNY1_9EURY</name>
<evidence type="ECO:0000313" key="7">
    <source>
        <dbReference type="EMBL" id="AUX10803.1"/>
    </source>
</evidence>
<evidence type="ECO:0000256" key="5">
    <source>
        <dbReference type="ARBA" id="ARBA00022691"/>
    </source>
</evidence>
<dbReference type="EMBL" id="CP025066">
    <property type="protein sequence ID" value="AUX10803.1"/>
    <property type="molecule type" value="Genomic_DNA"/>
</dbReference>
<dbReference type="Proteomes" id="UP000263012">
    <property type="component" value="Chromosome"/>
</dbReference>
<dbReference type="KEGG" id="hdf:AArcSl_3197"/>
<reference evidence="8" key="1">
    <citation type="submission" date="2017-11" db="EMBL/GenBank/DDBJ databases">
        <title>Phenotypic and genomic properties of facultatively anaerobic sulfur-reducing natronoarchaea from hypersaline soda lakes.</title>
        <authorList>
            <person name="Sorokin D.Y."/>
            <person name="Kublanov I.V."/>
            <person name="Roman P."/>
            <person name="Sinninghe Damste J.S."/>
            <person name="Golyshin P.N."/>
            <person name="Rojo D."/>
            <person name="Ciordia S."/>
            <person name="Mena M.D.C."/>
            <person name="Ferrer M."/>
            <person name="Messina E."/>
            <person name="Smedile F."/>
            <person name="La Spada G."/>
            <person name="La Cono V."/>
            <person name="Yakimov M.M."/>
        </authorList>
    </citation>
    <scope>NUCLEOTIDE SEQUENCE [LARGE SCALE GENOMIC DNA]</scope>
    <source>
        <strain evidence="8">AArc-Sl</strain>
    </source>
</reference>
<evidence type="ECO:0000313" key="8">
    <source>
        <dbReference type="Proteomes" id="UP000263012"/>
    </source>
</evidence>
<proteinExistence type="predicted"/>
<dbReference type="PANTHER" id="PTHR43182">
    <property type="entry name" value="COBALT-PRECORRIN-6B C(15)-METHYLTRANSFERASE (DECARBOXYLATING)"/>
    <property type="match status" value="1"/>
</dbReference>
<dbReference type="InterPro" id="IPR014008">
    <property type="entry name" value="Cbl_synth_MTase_CbiT"/>
</dbReference>
<dbReference type="CDD" id="cd02440">
    <property type="entry name" value="AdoMet_MTases"/>
    <property type="match status" value="1"/>
</dbReference>
<accession>A0A343TNY1</accession>
<dbReference type="SUPFAM" id="SSF53335">
    <property type="entry name" value="S-adenosyl-L-methionine-dependent methyltransferases"/>
    <property type="match status" value="1"/>
</dbReference>
<dbReference type="GO" id="GO:0008276">
    <property type="term" value="F:protein methyltransferase activity"/>
    <property type="evidence" value="ECO:0007669"/>
    <property type="project" value="InterPro"/>
</dbReference>